<dbReference type="RefSeq" id="WP_253861846.1">
    <property type="nucleotide sequence ID" value="NZ_BAAALN010000001.1"/>
</dbReference>
<comment type="subcellular location">
    <subcellularLocation>
        <location evidence="1">Cytoplasm</location>
    </subcellularLocation>
</comment>
<evidence type="ECO:0000256" key="2">
    <source>
        <dbReference type="ARBA" id="ARBA00006411"/>
    </source>
</evidence>
<evidence type="ECO:0000313" key="5">
    <source>
        <dbReference type="EMBL" id="GAA1224637.1"/>
    </source>
</evidence>
<gene>
    <name evidence="5" type="ORF">GCM10009676_02830</name>
</gene>
<comment type="similarity">
    <text evidence="2">Belongs to the EspG family.</text>
</comment>
<reference evidence="5 6" key="1">
    <citation type="journal article" date="2019" name="Int. J. Syst. Evol. Microbiol.">
        <title>The Global Catalogue of Microorganisms (GCM) 10K type strain sequencing project: providing services to taxonomists for standard genome sequencing and annotation.</title>
        <authorList>
            <consortium name="The Broad Institute Genomics Platform"/>
            <consortium name="The Broad Institute Genome Sequencing Center for Infectious Disease"/>
            <person name="Wu L."/>
            <person name="Ma J."/>
        </authorList>
    </citation>
    <scope>NUCLEOTIDE SEQUENCE [LARGE SCALE GENOMIC DNA]</scope>
    <source>
        <strain evidence="5 6">JCM 13023</strain>
    </source>
</reference>
<keyword evidence="6" id="KW-1185">Reference proteome</keyword>
<evidence type="ECO:0000256" key="3">
    <source>
        <dbReference type="ARBA" id="ARBA00022490"/>
    </source>
</evidence>
<sequence length="259" mass="27078">MIRLSASAFDILWSDLDLGAPPSVLALPSVGRTDGERARIREEVYANLADRGLYPGELDAALHARLAGIAAAPLVIDCEVLFDPADAEPLRGLVAELRDGRGVLAVQPHRTLGLDAVGDGRACAEAAAILPDLDAGPGHGVSLPSRALAEAADPVYDGATGSRAHDRQVQEVLAIQARPVLSAGQFSVYRREATRLVRQGGLSWFLTDVGAYTATVLPGSDGESWTTVAPADRDRVTARLADLVPREQAAAGRARAGGP</sequence>
<evidence type="ECO:0000256" key="1">
    <source>
        <dbReference type="ARBA" id="ARBA00004496"/>
    </source>
</evidence>
<dbReference type="Proteomes" id="UP001500653">
    <property type="component" value="Unassembled WGS sequence"/>
</dbReference>
<name>A0ABN1VYX0_9PSEU</name>
<dbReference type="EMBL" id="BAAALN010000001">
    <property type="protein sequence ID" value="GAA1224637.1"/>
    <property type="molecule type" value="Genomic_DNA"/>
</dbReference>
<comment type="caution">
    <text evidence="5">The sequence shown here is derived from an EMBL/GenBank/DDBJ whole genome shotgun (WGS) entry which is preliminary data.</text>
</comment>
<proteinExistence type="inferred from homology"/>
<evidence type="ECO:0000256" key="4">
    <source>
        <dbReference type="ARBA" id="ARBA00023186"/>
    </source>
</evidence>
<organism evidence="5 6">
    <name type="scientific">Prauserella halophila</name>
    <dbReference type="NCBI Taxonomy" id="185641"/>
    <lineage>
        <taxon>Bacteria</taxon>
        <taxon>Bacillati</taxon>
        <taxon>Actinomycetota</taxon>
        <taxon>Actinomycetes</taxon>
        <taxon>Pseudonocardiales</taxon>
        <taxon>Pseudonocardiaceae</taxon>
        <taxon>Prauserella</taxon>
    </lineage>
</organism>
<dbReference type="Pfam" id="PF14011">
    <property type="entry name" value="ESX-1_EspG"/>
    <property type="match status" value="1"/>
</dbReference>
<keyword evidence="4" id="KW-0143">Chaperone</keyword>
<accession>A0ABN1VYX0</accession>
<evidence type="ECO:0000313" key="6">
    <source>
        <dbReference type="Proteomes" id="UP001500653"/>
    </source>
</evidence>
<dbReference type="InterPro" id="IPR025734">
    <property type="entry name" value="EspG"/>
</dbReference>
<protein>
    <submittedName>
        <fullName evidence="5">ESX secretion-associated protein EspG</fullName>
    </submittedName>
</protein>
<keyword evidence="3" id="KW-0963">Cytoplasm</keyword>